<comment type="caution">
    <text evidence="3">The sequence shown here is derived from an EMBL/GenBank/DDBJ whole genome shotgun (WGS) entry which is preliminary data.</text>
</comment>
<dbReference type="EMBL" id="JAAGLI010000631">
    <property type="protein sequence ID" value="NEA25573.1"/>
    <property type="molecule type" value="Genomic_DNA"/>
</dbReference>
<evidence type="ECO:0000313" key="4">
    <source>
        <dbReference type="Proteomes" id="UP000475532"/>
    </source>
</evidence>
<protein>
    <submittedName>
        <fullName evidence="3">ABC transporter ATP-binding protein</fullName>
    </submittedName>
</protein>
<dbReference type="GO" id="GO:0005524">
    <property type="term" value="F:ATP binding"/>
    <property type="evidence" value="ECO:0007669"/>
    <property type="project" value="UniProtKB-KW"/>
</dbReference>
<proteinExistence type="predicted"/>
<name>A0A6L9QLI6_9ACTN</name>
<feature type="non-terminal residue" evidence="3">
    <location>
        <position position="1"/>
    </location>
</feature>
<keyword evidence="3" id="KW-0547">Nucleotide-binding</keyword>
<dbReference type="InterPro" id="IPR027417">
    <property type="entry name" value="P-loop_NTPase"/>
</dbReference>
<dbReference type="RefSeq" id="WP_163059628.1">
    <property type="nucleotide sequence ID" value="NZ_JAAGLI010000631.1"/>
</dbReference>
<dbReference type="InterPro" id="IPR003439">
    <property type="entry name" value="ABC_transporter-like_ATP-bd"/>
</dbReference>
<evidence type="ECO:0000313" key="3">
    <source>
        <dbReference type="EMBL" id="NEA25573.1"/>
    </source>
</evidence>
<dbReference type="GO" id="GO:0016887">
    <property type="term" value="F:ATP hydrolysis activity"/>
    <property type="evidence" value="ECO:0007669"/>
    <property type="project" value="InterPro"/>
</dbReference>
<dbReference type="GO" id="GO:0015421">
    <property type="term" value="F:ABC-type oligopeptide transporter activity"/>
    <property type="evidence" value="ECO:0007669"/>
    <property type="project" value="TreeGrafter"/>
</dbReference>
<dbReference type="PANTHER" id="PTHR43394:SF1">
    <property type="entry name" value="ATP-BINDING CASSETTE SUB-FAMILY B MEMBER 10, MITOCHONDRIAL"/>
    <property type="match status" value="1"/>
</dbReference>
<dbReference type="Proteomes" id="UP000475532">
    <property type="component" value="Unassembled WGS sequence"/>
</dbReference>
<evidence type="ECO:0000259" key="2">
    <source>
        <dbReference type="Pfam" id="PF00005"/>
    </source>
</evidence>
<dbReference type="InterPro" id="IPR039421">
    <property type="entry name" value="Type_1_exporter"/>
</dbReference>
<evidence type="ECO:0000256" key="1">
    <source>
        <dbReference type="SAM" id="MobiDB-lite"/>
    </source>
</evidence>
<reference evidence="3 4" key="1">
    <citation type="submission" date="2020-01" db="EMBL/GenBank/DDBJ databases">
        <title>Insect and environment-associated Actinomycetes.</title>
        <authorList>
            <person name="Currrie C."/>
            <person name="Chevrette M."/>
            <person name="Carlson C."/>
            <person name="Stubbendieck R."/>
            <person name="Wendt-Pienkowski E."/>
        </authorList>
    </citation>
    <scope>NUCLEOTIDE SEQUENCE [LARGE SCALE GENOMIC DNA]</scope>
    <source>
        <strain evidence="3 4">SID10258</strain>
    </source>
</reference>
<dbReference type="AlphaFoldDB" id="A0A6L9QLI6"/>
<feature type="domain" description="ABC transporter" evidence="2">
    <location>
        <begin position="11"/>
        <end position="63"/>
    </location>
</feature>
<feature type="region of interest" description="Disordered" evidence="1">
    <location>
        <begin position="130"/>
        <end position="151"/>
    </location>
</feature>
<gene>
    <name evidence="3" type="ORF">G3I70_24245</name>
</gene>
<dbReference type="Pfam" id="PF00005">
    <property type="entry name" value="ABC_tran"/>
    <property type="match status" value="1"/>
</dbReference>
<dbReference type="Gene3D" id="3.40.50.300">
    <property type="entry name" value="P-loop containing nucleotide triphosphate hydrolases"/>
    <property type="match status" value="1"/>
</dbReference>
<accession>A0A6L9QLI6</accession>
<feature type="compositionally biased region" description="Low complexity" evidence="1">
    <location>
        <begin position="132"/>
        <end position="141"/>
    </location>
</feature>
<sequence>PPDARLAEAARAARADGFIRRLPGGYDTPLADAPMSGGELQRMGLARAFAHAGRVLILDDATSSLDTVTEMEITDAVLTRFAGITRLIIAHRASTAARADLVAWLDGGRLRALAPHTTLWRNPDYRAVFTTENPGPGSEAGEGSEHVAGTP</sequence>
<organism evidence="3 4">
    <name type="scientific">Actinomadura bangladeshensis</name>
    <dbReference type="NCBI Taxonomy" id="453573"/>
    <lineage>
        <taxon>Bacteria</taxon>
        <taxon>Bacillati</taxon>
        <taxon>Actinomycetota</taxon>
        <taxon>Actinomycetes</taxon>
        <taxon>Streptosporangiales</taxon>
        <taxon>Thermomonosporaceae</taxon>
        <taxon>Actinomadura</taxon>
    </lineage>
</organism>
<dbReference type="SUPFAM" id="SSF52540">
    <property type="entry name" value="P-loop containing nucleoside triphosphate hydrolases"/>
    <property type="match status" value="1"/>
</dbReference>
<dbReference type="PANTHER" id="PTHR43394">
    <property type="entry name" value="ATP-DEPENDENT PERMEASE MDL1, MITOCHONDRIAL"/>
    <property type="match status" value="1"/>
</dbReference>
<keyword evidence="3" id="KW-0067">ATP-binding</keyword>